<protein>
    <submittedName>
        <fullName evidence="8">Cytochrome C biogenesis protein</fullName>
    </submittedName>
</protein>
<dbReference type="PANTHER" id="PTHR31272:SF9">
    <property type="entry name" value="BLL1027 PROTEIN"/>
    <property type="match status" value="1"/>
</dbReference>
<evidence type="ECO:0000256" key="1">
    <source>
        <dbReference type="ARBA" id="ARBA00004141"/>
    </source>
</evidence>
<dbReference type="Proteomes" id="UP000282930">
    <property type="component" value="Chromosome"/>
</dbReference>
<feature type="transmembrane region" description="Helical" evidence="6">
    <location>
        <begin position="90"/>
        <end position="110"/>
    </location>
</feature>
<dbReference type="EMBL" id="CP034791">
    <property type="protein sequence ID" value="AZT89528.1"/>
    <property type="molecule type" value="Genomic_DNA"/>
</dbReference>
<dbReference type="AlphaFoldDB" id="A0A3T0D2W0"/>
<organism evidence="8 9">
    <name type="scientific">Caldicellulosiruptor changbaiensis</name>
    <dbReference type="NCBI Taxonomy" id="1222016"/>
    <lineage>
        <taxon>Bacteria</taxon>
        <taxon>Bacillati</taxon>
        <taxon>Bacillota</taxon>
        <taxon>Bacillota incertae sedis</taxon>
        <taxon>Caldicellulosiruptorales</taxon>
        <taxon>Caldicellulosiruptoraceae</taxon>
        <taxon>Caldicellulosiruptor</taxon>
    </lineage>
</organism>
<evidence type="ECO:0000256" key="2">
    <source>
        <dbReference type="ARBA" id="ARBA00006143"/>
    </source>
</evidence>
<evidence type="ECO:0000256" key="6">
    <source>
        <dbReference type="SAM" id="Phobius"/>
    </source>
</evidence>
<reference evidence="8 9" key="1">
    <citation type="submission" date="2018-12" db="EMBL/GenBank/DDBJ databases">
        <title>Genome sequence from the cellulolytic species, Caldicellulosiruptor changbaiensis.</title>
        <authorList>
            <person name="Blumer-Schuette S.E."/>
            <person name="Mendoza C."/>
        </authorList>
    </citation>
    <scope>NUCLEOTIDE SEQUENCE [LARGE SCALE GENOMIC DNA]</scope>
    <source>
        <strain evidence="8 9">CBS-Z</strain>
    </source>
</reference>
<dbReference type="InterPro" id="IPR051790">
    <property type="entry name" value="Cytochrome_c-biogenesis_DsbD"/>
</dbReference>
<comment type="subcellular location">
    <subcellularLocation>
        <location evidence="1">Membrane</location>
        <topology evidence="1">Multi-pass membrane protein</topology>
    </subcellularLocation>
</comment>
<dbReference type="RefSeq" id="WP_127351148.1">
    <property type="nucleotide sequence ID" value="NZ_CP034791.1"/>
</dbReference>
<feature type="transmembrane region" description="Helical" evidence="6">
    <location>
        <begin position="200"/>
        <end position="221"/>
    </location>
</feature>
<feature type="transmembrane region" description="Helical" evidence="6">
    <location>
        <begin position="6"/>
        <end position="29"/>
    </location>
</feature>
<feature type="transmembrane region" description="Helical" evidence="6">
    <location>
        <begin position="50"/>
        <end position="70"/>
    </location>
</feature>
<keyword evidence="9" id="KW-1185">Reference proteome</keyword>
<feature type="domain" description="Cytochrome C biogenesis protein transmembrane" evidence="7">
    <location>
        <begin position="6"/>
        <end position="220"/>
    </location>
</feature>
<dbReference type="Pfam" id="PF02683">
    <property type="entry name" value="DsbD_TM"/>
    <property type="match status" value="1"/>
</dbReference>
<dbReference type="KEGG" id="ccha:ELD05_01905"/>
<evidence type="ECO:0000256" key="4">
    <source>
        <dbReference type="ARBA" id="ARBA00022989"/>
    </source>
</evidence>
<keyword evidence="5 6" id="KW-0472">Membrane</keyword>
<keyword evidence="3 6" id="KW-0812">Transmembrane</keyword>
<dbReference type="GO" id="GO:0016020">
    <property type="term" value="C:membrane"/>
    <property type="evidence" value="ECO:0007669"/>
    <property type="project" value="UniProtKB-SubCell"/>
</dbReference>
<name>A0A3T0D2W0_9FIRM</name>
<comment type="similarity">
    <text evidence="2">Belongs to the DsbD family.</text>
</comment>
<feature type="transmembrane region" description="Helical" evidence="6">
    <location>
        <begin position="131"/>
        <end position="156"/>
    </location>
</feature>
<dbReference type="InterPro" id="IPR003834">
    <property type="entry name" value="Cyt_c_assmbl_TM_dom"/>
</dbReference>
<evidence type="ECO:0000313" key="9">
    <source>
        <dbReference type="Proteomes" id="UP000282930"/>
    </source>
</evidence>
<proteinExistence type="inferred from homology"/>
<accession>A0A3T0D2W0</accession>
<sequence>MAYLLPFAAGLASFFSPCIIPMISVYFSLITGVSVRDLKDIEVHKRMRKFILINTFIFVSAFTLVFTIAGALGGSIGRWLSGYTTIMNKIGGAITIIMGLNLIGLLNLNFSFLNKYSADNIKTPSRYFTTFLIGLFFAIVCSHCIGPILYSILIYTTTTKSAFVGMTIMLLFSLGLAIPYLLVGYYLPHAINAIKRAKKFQNAICTVAGATLIFLGIVMFLNKLQDLTAIFSRLLPYKLPFGM</sequence>
<evidence type="ECO:0000256" key="3">
    <source>
        <dbReference type="ARBA" id="ARBA00022692"/>
    </source>
</evidence>
<feature type="transmembrane region" description="Helical" evidence="6">
    <location>
        <begin position="162"/>
        <end position="188"/>
    </location>
</feature>
<dbReference type="GO" id="GO:0017004">
    <property type="term" value="P:cytochrome complex assembly"/>
    <property type="evidence" value="ECO:0007669"/>
    <property type="project" value="InterPro"/>
</dbReference>
<dbReference type="PANTHER" id="PTHR31272">
    <property type="entry name" value="CYTOCHROME C-TYPE BIOGENESIS PROTEIN HI_1454-RELATED"/>
    <property type="match status" value="1"/>
</dbReference>
<evidence type="ECO:0000259" key="7">
    <source>
        <dbReference type="Pfam" id="PF02683"/>
    </source>
</evidence>
<keyword evidence="4 6" id="KW-1133">Transmembrane helix</keyword>
<evidence type="ECO:0000313" key="8">
    <source>
        <dbReference type="EMBL" id="AZT89528.1"/>
    </source>
</evidence>
<gene>
    <name evidence="8" type="ORF">ELD05_01905</name>
</gene>
<evidence type="ECO:0000256" key="5">
    <source>
        <dbReference type="ARBA" id="ARBA00023136"/>
    </source>
</evidence>